<evidence type="ECO:0000313" key="4">
    <source>
        <dbReference type="Proteomes" id="UP000249746"/>
    </source>
</evidence>
<dbReference type="GO" id="GO:0047661">
    <property type="term" value="F:amino-acid racemase activity"/>
    <property type="evidence" value="ECO:0007669"/>
    <property type="project" value="InterPro"/>
</dbReference>
<dbReference type="PANTHER" id="PTHR21198">
    <property type="entry name" value="GLUTAMATE RACEMASE"/>
    <property type="match status" value="1"/>
</dbReference>
<sequence>MKTIGIIGGMSFESTLSYYQGINHFIREKLGGLNSAKIALISLIFEEIAKLQRENRWEESAKIIMEAGLKLEKMGADFLLLATNTMHKVLPLITQKIHIPFIHIAEALGEELQKEKITKPLLLGTKFTLNESFYKDILQNFGVQVVLPNPQEIEILNNIIFKELCLGKVLETSKQQYLKIIQTYKEIDGVILGCTEIGLLLNQQDCKMKLFDTTQIHIKKAVEFALN</sequence>
<keyword evidence="4" id="KW-1185">Reference proteome</keyword>
<dbReference type="InterPro" id="IPR001920">
    <property type="entry name" value="Asp/Glu_race"/>
</dbReference>
<name>A0A2W6MT29_9HELI</name>
<comment type="caution">
    <text evidence="3">The sequence shown here is derived from an EMBL/GenBank/DDBJ whole genome shotgun (WGS) entry which is preliminary data.</text>
</comment>
<dbReference type="AlphaFoldDB" id="A0A2W6MT29"/>
<evidence type="ECO:0000256" key="1">
    <source>
        <dbReference type="ARBA" id="ARBA00007847"/>
    </source>
</evidence>
<dbReference type="PROSITE" id="PS00924">
    <property type="entry name" value="ASP_GLU_RACEMASE_2"/>
    <property type="match status" value="1"/>
</dbReference>
<protein>
    <submittedName>
        <fullName evidence="3">Aspartate racemase</fullName>
    </submittedName>
</protein>
<dbReference type="PANTHER" id="PTHR21198:SF7">
    <property type="entry name" value="ASPARTATE-GLUTAMATE RACEMASE FAMILY"/>
    <property type="match status" value="1"/>
</dbReference>
<comment type="similarity">
    <text evidence="1">Belongs to the aspartate/glutamate racemases family.</text>
</comment>
<organism evidence="3 4">
    <name type="scientific">Helicobacter valdiviensis</name>
    <dbReference type="NCBI Taxonomy" id="1458358"/>
    <lineage>
        <taxon>Bacteria</taxon>
        <taxon>Pseudomonadati</taxon>
        <taxon>Campylobacterota</taxon>
        <taxon>Epsilonproteobacteria</taxon>
        <taxon>Campylobacterales</taxon>
        <taxon>Helicobacteraceae</taxon>
        <taxon>Helicobacter</taxon>
    </lineage>
</organism>
<evidence type="ECO:0000313" key="3">
    <source>
        <dbReference type="EMBL" id="PZT47627.1"/>
    </source>
</evidence>
<dbReference type="Pfam" id="PF01177">
    <property type="entry name" value="Asp_Glu_race"/>
    <property type="match status" value="1"/>
</dbReference>
<dbReference type="OrthoDB" id="9803739at2"/>
<dbReference type="InterPro" id="IPR033134">
    <property type="entry name" value="Asp/Glu_racemase_AS_2"/>
</dbReference>
<dbReference type="SUPFAM" id="SSF53681">
    <property type="entry name" value="Aspartate/glutamate racemase"/>
    <property type="match status" value="2"/>
</dbReference>
<dbReference type="NCBIfam" id="TIGR00035">
    <property type="entry name" value="asp_race"/>
    <property type="match status" value="1"/>
</dbReference>
<dbReference type="InterPro" id="IPR004380">
    <property type="entry name" value="Asp_race"/>
</dbReference>
<dbReference type="InterPro" id="IPR015942">
    <property type="entry name" value="Asp/Glu/hydantoin_racemase"/>
</dbReference>
<accession>A0A2W6MT29</accession>
<dbReference type="RefSeq" id="WP_111230293.1">
    <property type="nucleotide sequence ID" value="NZ_NBIU01000026.1"/>
</dbReference>
<gene>
    <name evidence="3" type="ORF">B6S12_08045</name>
</gene>
<evidence type="ECO:0000256" key="2">
    <source>
        <dbReference type="ARBA" id="ARBA00023235"/>
    </source>
</evidence>
<reference evidence="3 4" key="1">
    <citation type="submission" date="2017-03" db="EMBL/GenBank/DDBJ databases">
        <title>Genomic and clinical evidence uncovers the enterohepatic species Helicobacter valdiviensis as a potential human intestinal pathogen.</title>
        <authorList>
            <person name="Fresia P."/>
            <person name="Jara R."/>
            <person name="Sierra R."/>
            <person name="Ferres I."/>
            <person name="Greif G."/>
            <person name="Iraola G."/>
            <person name="Collado L."/>
        </authorList>
    </citation>
    <scope>NUCLEOTIDE SEQUENCE [LARGE SCALE GENOMIC DNA]</scope>
    <source>
        <strain evidence="3 4">WBE14</strain>
    </source>
</reference>
<proteinExistence type="inferred from homology"/>
<dbReference type="Gene3D" id="3.40.50.1860">
    <property type="match status" value="2"/>
</dbReference>
<keyword evidence="2" id="KW-0413">Isomerase</keyword>
<dbReference type="Proteomes" id="UP000249746">
    <property type="component" value="Unassembled WGS sequence"/>
</dbReference>
<dbReference type="EMBL" id="NBIU01000026">
    <property type="protein sequence ID" value="PZT47627.1"/>
    <property type="molecule type" value="Genomic_DNA"/>
</dbReference>